<evidence type="ECO:0000313" key="2">
    <source>
        <dbReference type="EMBL" id="RVX46112.1"/>
    </source>
</evidence>
<feature type="transmembrane region" description="Helical" evidence="1">
    <location>
        <begin position="14"/>
        <end position="34"/>
    </location>
</feature>
<dbReference type="EMBL" id="SAUN01000001">
    <property type="protein sequence ID" value="RVX46112.1"/>
    <property type="molecule type" value="Genomic_DNA"/>
</dbReference>
<keyword evidence="1" id="KW-0812">Transmembrane</keyword>
<dbReference type="AlphaFoldDB" id="A0A438MJK5"/>
<evidence type="ECO:0000313" key="3">
    <source>
        <dbReference type="Proteomes" id="UP000284824"/>
    </source>
</evidence>
<protein>
    <submittedName>
        <fullName evidence="2">Uncharacterized protein</fullName>
    </submittedName>
</protein>
<keyword evidence="3" id="KW-1185">Reference proteome</keyword>
<reference evidence="2 3" key="1">
    <citation type="submission" date="2019-01" db="EMBL/GenBank/DDBJ databases">
        <title>Sequencing the genomes of 1000 actinobacteria strains.</title>
        <authorList>
            <person name="Klenk H.-P."/>
        </authorList>
    </citation>
    <scope>NUCLEOTIDE SEQUENCE [LARGE SCALE GENOMIC DNA]</scope>
    <source>
        <strain evidence="2 3">DSM 43925</strain>
    </source>
</reference>
<evidence type="ECO:0000256" key="1">
    <source>
        <dbReference type="SAM" id="Phobius"/>
    </source>
</evidence>
<feature type="transmembrane region" description="Helical" evidence="1">
    <location>
        <begin position="72"/>
        <end position="92"/>
    </location>
</feature>
<comment type="caution">
    <text evidence="2">The sequence shown here is derived from an EMBL/GenBank/DDBJ whole genome shotgun (WGS) entry which is preliminary data.</text>
</comment>
<sequence length="197" mass="22564">MQVSPLRSARWSKWTVLMATCGWIVLVAASYLQIPLYRQFWLFTPLVITFAWLWAGLWTFTTVISYLSLQAYARAAIALLIAVTLGAVIWRVDWRTTFIDSTLQLHQASFAELAAAYREGRPLDPPWWMKYLSVDGDVQAQEHGLYLPIYLDEWRSENGSGIAYFPSPPNNDFLIQTAEGDAGRAIRDLGNGWWWVE</sequence>
<accession>A0A438MJK5</accession>
<keyword evidence="1" id="KW-0472">Membrane</keyword>
<organism evidence="2 3">
    <name type="scientific">Nonomuraea polychroma</name>
    <dbReference type="NCBI Taxonomy" id="46176"/>
    <lineage>
        <taxon>Bacteria</taxon>
        <taxon>Bacillati</taxon>
        <taxon>Actinomycetota</taxon>
        <taxon>Actinomycetes</taxon>
        <taxon>Streptosporangiales</taxon>
        <taxon>Streptosporangiaceae</taxon>
        <taxon>Nonomuraea</taxon>
    </lineage>
</organism>
<keyword evidence="1" id="KW-1133">Transmembrane helix</keyword>
<proteinExistence type="predicted"/>
<feature type="transmembrane region" description="Helical" evidence="1">
    <location>
        <begin position="40"/>
        <end position="60"/>
    </location>
</feature>
<dbReference type="RefSeq" id="WP_127938018.1">
    <property type="nucleotide sequence ID" value="NZ_SAUN01000001.1"/>
</dbReference>
<name>A0A438MJK5_9ACTN</name>
<dbReference type="Proteomes" id="UP000284824">
    <property type="component" value="Unassembled WGS sequence"/>
</dbReference>
<dbReference type="OrthoDB" id="3378532at2"/>
<gene>
    <name evidence="2" type="ORF">EDD27_8962</name>
</gene>